<proteinExistence type="predicted"/>
<keyword evidence="3" id="KW-1185">Reference proteome</keyword>
<evidence type="ECO:0000256" key="1">
    <source>
        <dbReference type="SAM" id="Coils"/>
    </source>
</evidence>
<dbReference type="Gene3D" id="3.30.70.1820">
    <property type="entry name" value="L1 transposable element, RRM domain"/>
    <property type="match status" value="2"/>
</dbReference>
<evidence type="ECO:0000313" key="3">
    <source>
        <dbReference type="Proteomes" id="UP001295444"/>
    </source>
</evidence>
<dbReference type="AlphaFoldDB" id="A0AAD1WFW0"/>
<dbReference type="EMBL" id="OW240919">
    <property type="protein sequence ID" value="CAH2311443.1"/>
    <property type="molecule type" value="Genomic_DNA"/>
</dbReference>
<dbReference type="Gene3D" id="3.30.250.20">
    <property type="entry name" value="L1 transposable element, C-terminal domain"/>
    <property type="match status" value="1"/>
</dbReference>
<keyword evidence="1" id="KW-0175">Coiled coil</keyword>
<dbReference type="InterPro" id="IPR042566">
    <property type="entry name" value="L1_C"/>
</dbReference>
<feature type="coiled-coil region" evidence="1">
    <location>
        <begin position="1"/>
        <end position="28"/>
    </location>
</feature>
<evidence type="ECO:0000313" key="2">
    <source>
        <dbReference type="EMBL" id="CAH2311443.1"/>
    </source>
</evidence>
<name>A0AAD1WFW0_PELCU</name>
<dbReference type="InterPro" id="IPR004244">
    <property type="entry name" value="Transposase_22"/>
</dbReference>
<protein>
    <submittedName>
        <fullName evidence="2">Uncharacterized protein</fullName>
    </submittedName>
</protein>
<reference evidence="2" key="1">
    <citation type="submission" date="2022-03" db="EMBL/GenBank/DDBJ databases">
        <authorList>
            <person name="Alioto T."/>
            <person name="Alioto T."/>
            <person name="Gomez Garrido J."/>
        </authorList>
    </citation>
    <scope>NUCLEOTIDE SEQUENCE</scope>
</reference>
<accession>A0AAD1WFW0</accession>
<sequence>MLSLSNKTENLEQKIAALEDRSTKSNIRLRGVPEDITTEKIKDYLCNLFKEVLPEMSTVDYQIENFHRIRKPNITEDITTEKIKDYLCNLFKEVLPEMSTVDYQIENFHRIRKPNIIASHLPRDVIVSFRSPSVKDNLIKANRIKPQTNLIYKDIIFLQDLFHFTRTWKKSFSTVTDFLRKNDIRFQWGFPASLKFIWRQEKISFTDVNEAKSWLAKIKAEK</sequence>
<dbReference type="Proteomes" id="UP001295444">
    <property type="component" value="Chromosome 08"/>
</dbReference>
<organism evidence="2 3">
    <name type="scientific">Pelobates cultripes</name>
    <name type="common">Western spadefoot toad</name>
    <dbReference type="NCBI Taxonomy" id="61616"/>
    <lineage>
        <taxon>Eukaryota</taxon>
        <taxon>Metazoa</taxon>
        <taxon>Chordata</taxon>
        <taxon>Craniata</taxon>
        <taxon>Vertebrata</taxon>
        <taxon>Euteleostomi</taxon>
        <taxon>Amphibia</taxon>
        <taxon>Batrachia</taxon>
        <taxon>Anura</taxon>
        <taxon>Pelobatoidea</taxon>
        <taxon>Pelobatidae</taxon>
        <taxon>Pelobates</taxon>
    </lineage>
</organism>
<dbReference type="PANTHER" id="PTHR11505">
    <property type="entry name" value="L1 TRANSPOSABLE ELEMENT-RELATED"/>
    <property type="match status" value="1"/>
</dbReference>
<gene>
    <name evidence="2" type="ORF">PECUL_23A041454</name>
</gene>